<feature type="compositionally biased region" description="Pro residues" evidence="1">
    <location>
        <begin position="13"/>
        <end position="55"/>
    </location>
</feature>
<comment type="caution">
    <text evidence="2">The sequence shown here is derived from an EMBL/GenBank/DDBJ whole genome shotgun (WGS) entry which is preliminary data.</text>
</comment>
<feature type="region of interest" description="Disordered" evidence="1">
    <location>
        <begin position="1"/>
        <end position="91"/>
    </location>
</feature>
<feature type="compositionally biased region" description="Low complexity" evidence="1">
    <location>
        <begin position="56"/>
        <end position="65"/>
    </location>
</feature>
<reference evidence="2 3" key="1">
    <citation type="journal article" date="2015" name="Sci. Rep.">
        <title>Chromosome-level genome map provides insights into diverse defense mechanisms in the medicinal fungus Ganoderma sinense.</title>
        <authorList>
            <person name="Zhu Y."/>
            <person name="Xu J."/>
            <person name="Sun C."/>
            <person name="Zhou S."/>
            <person name="Xu H."/>
            <person name="Nelson D.R."/>
            <person name="Qian J."/>
            <person name="Song J."/>
            <person name="Luo H."/>
            <person name="Xiang L."/>
            <person name="Li Y."/>
            <person name="Xu Z."/>
            <person name="Ji A."/>
            <person name="Wang L."/>
            <person name="Lu S."/>
            <person name="Hayward A."/>
            <person name="Sun W."/>
            <person name="Li X."/>
            <person name="Schwartz D.C."/>
            <person name="Wang Y."/>
            <person name="Chen S."/>
        </authorList>
    </citation>
    <scope>NUCLEOTIDE SEQUENCE [LARGE SCALE GENOMIC DNA]</scope>
    <source>
        <strain evidence="2 3">ZZ0214-1</strain>
    </source>
</reference>
<keyword evidence="3" id="KW-1185">Reference proteome</keyword>
<protein>
    <submittedName>
        <fullName evidence="2">Uncharacterized protein</fullName>
    </submittedName>
</protein>
<sequence>MTYVNTSAVAGAVPPPGYPPQGVPPGFVPYAGPPGFPPPGGPPGFAPQGPPPQPGYQPDGYFPYPQSGPAQYANAPNPDPGHTSAPQYPPQSYDAQAPYAAVCFHFYLLPPFIVLNLPISVQPPGPPPGWSPHPDYVNPNGPPLPSDQKHAV</sequence>
<accession>A0A2G8SFH3</accession>
<proteinExistence type="predicted"/>
<feature type="region of interest" description="Disordered" evidence="1">
    <location>
        <begin position="124"/>
        <end position="152"/>
    </location>
</feature>
<dbReference type="EMBL" id="AYKW01000010">
    <property type="protein sequence ID" value="PIL32524.1"/>
    <property type="molecule type" value="Genomic_DNA"/>
</dbReference>
<evidence type="ECO:0000313" key="3">
    <source>
        <dbReference type="Proteomes" id="UP000230002"/>
    </source>
</evidence>
<organism evidence="2 3">
    <name type="scientific">Ganoderma sinense ZZ0214-1</name>
    <dbReference type="NCBI Taxonomy" id="1077348"/>
    <lineage>
        <taxon>Eukaryota</taxon>
        <taxon>Fungi</taxon>
        <taxon>Dikarya</taxon>
        <taxon>Basidiomycota</taxon>
        <taxon>Agaricomycotina</taxon>
        <taxon>Agaricomycetes</taxon>
        <taxon>Polyporales</taxon>
        <taxon>Polyporaceae</taxon>
        <taxon>Ganoderma</taxon>
    </lineage>
</organism>
<evidence type="ECO:0000256" key="1">
    <source>
        <dbReference type="SAM" id="MobiDB-lite"/>
    </source>
</evidence>
<gene>
    <name evidence="2" type="ORF">GSI_05227</name>
</gene>
<dbReference type="AlphaFoldDB" id="A0A2G8SFH3"/>
<name>A0A2G8SFH3_9APHY</name>
<dbReference type="Proteomes" id="UP000230002">
    <property type="component" value="Unassembled WGS sequence"/>
</dbReference>
<evidence type="ECO:0000313" key="2">
    <source>
        <dbReference type="EMBL" id="PIL32524.1"/>
    </source>
</evidence>